<keyword evidence="1" id="KW-0812">Transmembrane</keyword>
<dbReference type="Proteomes" id="UP000290189">
    <property type="component" value="Unassembled WGS sequence"/>
</dbReference>
<dbReference type="AlphaFoldDB" id="A0A3P3YFZ4"/>
<keyword evidence="1" id="KW-1133">Transmembrane helix</keyword>
<name>A0A3P3YFZ4_PLABS</name>
<feature type="transmembrane region" description="Helical" evidence="1">
    <location>
        <begin position="12"/>
        <end position="38"/>
    </location>
</feature>
<keyword evidence="2" id="KW-0496">Mitochondrion</keyword>
<evidence type="ECO:0000313" key="3">
    <source>
        <dbReference type="Proteomes" id="UP000290189"/>
    </source>
</evidence>
<evidence type="ECO:0000313" key="2">
    <source>
        <dbReference type="EMBL" id="SPQ98890.1"/>
    </source>
</evidence>
<feature type="transmembrane region" description="Helical" evidence="1">
    <location>
        <begin position="130"/>
        <end position="152"/>
    </location>
</feature>
<keyword evidence="1" id="KW-0472">Membrane</keyword>
<sequence>MLVDSASESLSHLLLSIVFTVQTCAAAFYLLAVHMFWVAAPNNSDFLTEWAFLLVLLAPFVSVLISSLHCLCSCRNERPQMFWAHAFSLILLAFSIIASCNIKVILDLKMCPEEKTITDGMCRDQQRGRMFWFAAAIILTAVETVSLGATVYRRKELSNTL</sequence>
<organism evidence="2 3">
    <name type="scientific">Plasmodiophora brassicae</name>
    <name type="common">Clubroot disease agent</name>
    <dbReference type="NCBI Taxonomy" id="37360"/>
    <lineage>
        <taxon>Eukaryota</taxon>
        <taxon>Sar</taxon>
        <taxon>Rhizaria</taxon>
        <taxon>Endomyxa</taxon>
        <taxon>Phytomyxea</taxon>
        <taxon>Plasmodiophorida</taxon>
        <taxon>Plasmodiophoridae</taxon>
        <taxon>Plasmodiophora</taxon>
    </lineage>
</organism>
<feature type="transmembrane region" description="Helical" evidence="1">
    <location>
        <begin position="50"/>
        <end position="71"/>
    </location>
</feature>
<evidence type="ECO:0000256" key="1">
    <source>
        <dbReference type="SAM" id="Phobius"/>
    </source>
</evidence>
<dbReference type="EMBL" id="OVEO01000010">
    <property type="protein sequence ID" value="SPQ98890.1"/>
    <property type="molecule type" value="Genomic_DNA"/>
</dbReference>
<reference evidence="2 3" key="1">
    <citation type="submission" date="2018-03" db="EMBL/GenBank/DDBJ databases">
        <authorList>
            <person name="Fogelqvist J."/>
        </authorList>
    </citation>
    <scope>NUCLEOTIDE SEQUENCE [LARGE SCALE GENOMIC DNA]</scope>
</reference>
<geneLocation type="mitochondrion" evidence="2"/>
<accession>A0A3P3YFZ4</accession>
<protein>
    <submittedName>
        <fullName evidence="2">Uncharacterized protein</fullName>
    </submittedName>
</protein>
<proteinExistence type="predicted"/>
<gene>
    <name evidence="2" type="ORF">PLBR_LOCUS6105</name>
</gene>
<feature type="transmembrane region" description="Helical" evidence="1">
    <location>
        <begin position="83"/>
        <end position="106"/>
    </location>
</feature>